<evidence type="ECO:0008006" key="3">
    <source>
        <dbReference type="Google" id="ProtNLM"/>
    </source>
</evidence>
<dbReference type="InParanoid" id="A0A0H2RNB2"/>
<dbReference type="OrthoDB" id="3260274at2759"/>
<proteinExistence type="predicted"/>
<dbReference type="EMBL" id="KQ086013">
    <property type="protein sequence ID" value="KLO10913.1"/>
    <property type="molecule type" value="Genomic_DNA"/>
</dbReference>
<organism evidence="1 2">
    <name type="scientific">Schizopora paradoxa</name>
    <dbReference type="NCBI Taxonomy" id="27342"/>
    <lineage>
        <taxon>Eukaryota</taxon>
        <taxon>Fungi</taxon>
        <taxon>Dikarya</taxon>
        <taxon>Basidiomycota</taxon>
        <taxon>Agaricomycotina</taxon>
        <taxon>Agaricomycetes</taxon>
        <taxon>Hymenochaetales</taxon>
        <taxon>Schizoporaceae</taxon>
        <taxon>Schizopora</taxon>
    </lineage>
</organism>
<name>A0A0H2RNB2_9AGAM</name>
<evidence type="ECO:0000313" key="2">
    <source>
        <dbReference type="Proteomes" id="UP000053477"/>
    </source>
</evidence>
<gene>
    <name evidence="1" type="ORF">SCHPADRAFT_494584</name>
</gene>
<keyword evidence="2" id="KW-1185">Reference proteome</keyword>
<reference evidence="1 2" key="1">
    <citation type="submission" date="2015-04" db="EMBL/GenBank/DDBJ databases">
        <title>Complete genome sequence of Schizopora paradoxa KUC8140, a cosmopolitan wood degrader in East Asia.</title>
        <authorList>
            <consortium name="DOE Joint Genome Institute"/>
            <person name="Min B."/>
            <person name="Park H."/>
            <person name="Jang Y."/>
            <person name="Kim J.-J."/>
            <person name="Kim K.H."/>
            <person name="Pangilinan J."/>
            <person name="Lipzen A."/>
            <person name="Riley R."/>
            <person name="Grigoriev I.V."/>
            <person name="Spatafora J.W."/>
            <person name="Choi I.-G."/>
        </authorList>
    </citation>
    <scope>NUCLEOTIDE SEQUENCE [LARGE SCALE GENOMIC DNA]</scope>
    <source>
        <strain evidence="1 2">KUC8140</strain>
    </source>
</reference>
<dbReference type="Proteomes" id="UP000053477">
    <property type="component" value="Unassembled WGS sequence"/>
</dbReference>
<protein>
    <recommendedName>
        <fullName evidence="3">G domain-containing protein</fullName>
    </recommendedName>
</protein>
<evidence type="ECO:0000313" key="1">
    <source>
        <dbReference type="EMBL" id="KLO10913.1"/>
    </source>
</evidence>
<accession>A0A0H2RNB2</accession>
<sequence length="618" mass="70859">MCLCFGIRLTPIEDLSYQDWPLLKVEFMSLKSVDLQGQFEFVDLPGIGENFDGFKFEEFLFRVAKKFTTIIPIVSYKEIELNEWKVFPEIIKKGTQDSPWLILCTHADMIRDINRREKLAEKINKVFWPKEGEKKGRILFCSSTRAFGAQLLSRISAGGKPPLKRFWTPGAITLQYDCAKEILGVSTPERSYGNLSVEQWNEEIEKQLDGSGLLKIADFITKDTTAKAQQRMALADNMGIWSIVRSLSSELKCAILFFLYVRLKVIDAHRQQLVEMRRTQIEFDDYSEEFKRTKSDWTKFLYAWDAKEIERKTTWKKNLQRRSRKLEDESHKILSNSLGSMPKSDVLRSQSELEVSDVVTYNFRGKKYAEQFLKDVHNDITSSLSTLRKNFVRAVRNFATDARDEQLRSLRLEMTSSAGVSGGQDTLAKLSELAFEHIMETETTITSFAKSRIDDTTVQKYKENYSISTAFNDLRHFIAKDYDNSGFMVRAPVTVVASFSLALSAAVLPFFTRKKGYSIKESVAKEAFVAKVIKPFVKSLTSEAEKTLEGVLRESSEVAKGVIKEILDKEENRYQIEKSKRGQKISTEDEAKTLACFINFHAAECALFVLQGYFRKGE</sequence>
<dbReference type="AlphaFoldDB" id="A0A0H2RNB2"/>